<accession>A0A3D9HTU6</accession>
<dbReference type="EMBL" id="QRDZ01000053">
    <property type="protein sequence ID" value="RED52942.1"/>
    <property type="molecule type" value="Genomic_DNA"/>
</dbReference>
<evidence type="ECO:0000313" key="2">
    <source>
        <dbReference type="Proteomes" id="UP000256977"/>
    </source>
</evidence>
<proteinExistence type="predicted"/>
<sequence>MEWLRKRRSSAARPLENETLIADIRRAEQEWKIAEWRFQHALGDDHVDYAIYCLEAAEKKLGMLLKQAKGRFGESAEFIKEVREAK</sequence>
<comment type="caution">
    <text evidence="1">The sequence shown here is derived from an EMBL/GenBank/DDBJ whole genome shotgun (WGS) entry which is preliminary data.</text>
</comment>
<evidence type="ECO:0000313" key="1">
    <source>
        <dbReference type="EMBL" id="RED52942.1"/>
    </source>
</evidence>
<keyword evidence="2" id="KW-1185">Reference proteome</keyword>
<reference evidence="1 2" key="1">
    <citation type="submission" date="2018-07" db="EMBL/GenBank/DDBJ databases">
        <title>Genomic Encyclopedia of Type Strains, Phase III (KMG-III): the genomes of soil and plant-associated and newly described type strains.</title>
        <authorList>
            <person name="Whitman W."/>
        </authorList>
    </citation>
    <scope>NUCLEOTIDE SEQUENCE [LARGE SCALE GENOMIC DNA]</scope>
    <source>
        <strain evidence="1 2">CECT 7287</strain>
    </source>
</reference>
<organism evidence="1 2">
    <name type="scientific">Cohnella phaseoli</name>
    <dbReference type="NCBI Taxonomy" id="456490"/>
    <lineage>
        <taxon>Bacteria</taxon>
        <taxon>Bacillati</taxon>
        <taxon>Bacillota</taxon>
        <taxon>Bacilli</taxon>
        <taxon>Bacillales</taxon>
        <taxon>Paenibacillaceae</taxon>
        <taxon>Cohnella</taxon>
    </lineage>
</organism>
<protein>
    <submittedName>
        <fullName evidence="1">Uncharacterized protein DUF2508</fullName>
    </submittedName>
</protein>
<name>A0A3D9HTU6_9BACL</name>
<dbReference type="RefSeq" id="WP_116065660.1">
    <property type="nucleotide sequence ID" value="NZ_QRDZ01000053.1"/>
</dbReference>
<dbReference type="AlphaFoldDB" id="A0A3D9HTU6"/>
<dbReference type="Proteomes" id="UP000256977">
    <property type="component" value="Unassembled WGS sequence"/>
</dbReference>
<dbReference type="OrthoDB" id="2649829at2"/>
<gene>
    <name evidence="1" type="ORF">DFP98_15333</name>
</gene>